<dbReference type="GO" id="GO:0031593">
    <property type="term" value="F:polyubiquitin modification-dependent protein binding"/>
    <property type="evidence" value="ECO:0007669"/>
    <property type="project" value="TreeGrafter"/>
</dbReference>
<dbReference type="InterPro" id="IPR000626">
    <property type="entry name" value="Ubiquitin-like_dom"/>
</dbReference>
<dbReference type="AlphaFoldDB" id="A0A9N8HD34"/>
<accession>A0A9N8HD34</accession>
<dbReference type="PANTHER" id="PTHR10677">
    <property type="entry name" value="UBIQUILIN"/>
    <property type="match status" value="1"/>
</dbReference>
<dbReference type="Gene3D" id="3.10.20.90">
    <property type="entry name" value="Phosphatidylinositol 3-kinase Catalytic Subunit, Chain A, domain 1"/>
    <property type="match status" value="4"/>
</dbReference>
<dbReference type="InterPro" id="IPR029071">
    <property type="entry name" value="Ubiquitin-like_domsf"/>
</dbReference>
<name>A0A9N8HD34_9STRA</name>
<evidence type="ECO:0000313" key="3">
    <source>
        <dbReference type="Proteomes" id="UP001153069"/>
    </source>
</evidence>
<dbReference type="PANTHER" id="PTHR10677:SF3">
    <property type="entry name" value="FI07626P-RELATED"/>
    <property type="match status" value="1"/>
</dbReference>
<evidence type="ECO:0000259" key="1">
    <source>
        <dbReference type="PROSITE" id="PS50053"/>
    </source>
</evidence>
<keyword evidence="3" id="KW-1185">Reference proteome</keyword>
<dbReference type="PROSITE" id="PS50053">
    <property type="entry name" value="UBIQUITIN_2"/>
    <property type="match status" value="4"/>
</dbReference>
<dbReference type="GO" id="GO:0006511">
    <property type="term" value="P:ubiquitin-dependent protein catabolic process"/>
    <property type="evidence" value="ECO:0007669"/>
    <property type="project" value="TreeGrafter"/>
</dbReference>
<dbReference type="Pfam" id="PF00240">
    <property type="entry name" value="ubiquitin"/>
    <property type="match status" value="4"/>
</dbReference>
<reference evidence="2" key="1">
    <citation type="submission" date="2020-06" db="EMBL/GenBank/DDBJ databases">
        <authorList>
            <consortium name="Plant Systems Biology data submission"/>
        </authorList>
    </citation>
    <scope>NUCLEOTIDE SEQUENCE</scope>
    <source>
        <strain evidence="2">D6</strain>
    </source>
</reference>
<feature type="domain" description="Ubiquitin-like" evidence="1">
    <location>
        <begin position="343"/>
        <end position="390"/>
    </location>
</feature>
<dbReference type="EMBL" id="CAICTM010000406">
    <property type="protein sequence ID" value="CAB9509846.1"/>
    <property type="molecule type" value="Genomic_DNA"/>
</dbReference>
<protein>
    <submittedName>
        <fullName evidence="2">Polyubiquitin</fullName>
    </submittedName>
</protein>
<dbReference type="SMART" id="SM00213">
    <property type="entry name" value="UBQ"/>
    <property type="match status" value="4"/>
</dbReference>
<evidence type="ECO:0000313" key="2">
    <source>
        <dbReference type="EMBL" id="CAB9509846.1"/>
    </source>
</evidence>
<gene>
    <name evidence="2" type="ORF">SEMRO_407_G136750.1</name>
</gene>
<dbReference type="InterPro" id="IPR015496">
    <property type="entry name" value="Ubiquilin"/>
</dbReference>
<feature type="domain" description="Ubiquitin-like" evidence="1">
    <location>
        <begin position="123"/>
        <end position="192"/>
    </location>
</feature>
<dbReference type="GO" id="GO:0005829">
    <property type="term" value="C:cytosol"/>
    <property type="evidence" value="ECO:0007669"/>
    <property type="project" value="TreeGrafter"/>
</dbReference>
<dbReference type="SUPFAM" id="SSF54236">
    <property type="entry name" value="Ubiquitin-like"/>
    <property type="match status" value="4"/>
</dbReference>
<feature type="domain" description="Ubiquitin-like" evidence="1">
    <location>
        <begin position="270"/>
        <end position="338"/>
    </location>
</feature>
<dbReference type="CDD" id="cd17039">
    <property type="entry name" value="Ubl_ubiquitin_like"/>
    <property type="match status" value="3"/>
</dbReference>
<organism evidence="2 3">
    <name type="scientific">Seminavis robusta</name>
    <dbReference type="NCBI Taxonomy" id="568900"/>
    <lineage>
        <taxon>Eukaryota</taxon>
        <taxon>Sar</taxon>
        <taxon>Stramenopiles</taxon>
        <taxon>Ochrophyta</taxon>
        <taxon>Bacillariophyta</taxon>
        <taxon>Bacillariophyceae</taxon>
        <taxon>Bacillariophycidae</taxon>
        <taxon>Naviculales</taxon>
        <taxon>Naviculaceae</taxon>
        <taxon>Seminavis</taxon>
    </lineage>
</organism>
<feature type="domain" description="Ubiquitin-like" evidence="1">
    <location>
        <begin position="197"/>
        <end position="266"/>
    </location>
</feature>
<dbReference type="Proteomes" id="UP001153069">
    <property type="component" value="Unassembled WGS sequence"/>
</dbReference>
<comment type="caution">
    <text evidence="2">The sequence shown here is derived from an EMBL/GenBank/DDBJ whole genome shotgun (WGS) entry which is preliminary data.</text>
</comment>
<proteinExistence type="predicted"/>
<dbReference type="OrthoDB" id="428577at2759"/>
<sequence>MRLYYILDEGLPLNCQTGVGLDKVSSLQNAIKFLVKSKEVMAAKVEEIQVFPLGVTIKNFREHTPLKPDDPLPKGSTTKNAIFCHVERDYQDLTAERRRLLSNPVPSPAPSPKAKRKSVQNILTVTVRPKDGKQFKSKLFPKHTIANLKKQFEGPSKVPADNQNLFLDGTALSDPDKTAEDYGIKNGDIIDLEPKTIQVHVQTPDGKRIPVTMDTSDKIQFIKEEVAPETGIDVPEQVLKFNGKELSNEETADEAGLENGSVLHLMPNTIQVHVRTPDGTTIPVTMKPTDNIEFIKEKVAPETGIEVPQQVLKFQGRELPNDKTAKAMGLQDGDIIDLEPKTIQVLVRTPDGTKIPVTMKPTDNIEFIKEKVAPETGIEVPQQVLKFKEKNSPITRLQMPWGYRMEISLTWSPRQSKSMSEHRMEIKFRLQ</sequence>